<reference evidence="3" key="1">
    <citation type="journal article" date="2017" name="Plant J.">
        <title>The pomegranate (Punica granatum L.) genome and the genomics of punicalagin biosynthesis.</title>
        <authorList>
            <person name="Qin G."/>
            <person name="Xu C."/>
            <person name="Ming R."/>
            <person name="Tang H."/>
            <person name="Guyot R."/>
            <person name="Kramer E.M."/>
            <person name="Hu Y."/>
            <person name="Yi X."/>
            <person name="Qi Y."/>
            <person name="Xu X."/>
            <person name="Gao Z."/>
            <person name="Pan H."/>
            <person name="Jian J."/>
            <person name="Tian Y."/>
            <person name="Yue Z."/>
            <person name="Xu Y."/>
        </authorList>
    </citation>
    <scope>NUCLEOTIDE SEQUENCE [LARGE SCALE GENOMIC DNA]</scope>
    <source>
        <strain evidence="3">cv. Dabenzi</strain>
    </source>
</reference>
<organism evidence="2 3">
    <name type="scientific">Punica granatum</name>
    <name type="common">Pomegranate</name>
    <dbReference type="NCBI Taxonomy" id="22663"/>
    <lineage>
        <taxon>Eukaryota</taxon>
        <taxon>Viridiplantae</taxon>
        <taxon>Streptophyta</taxon>
        <taxon>Embryophyta</taxon>
        <taxon>Tracheophyta</taxon>
        <taxon>Spermatophyta</taxon>
        <taxon>Magnoliopsida</taxon>
        <taxon>eudicotyledons</taxon>
        <taxon>Gunneridae</taxon>
        <taxon>Pentapetalae</taxon>
        <taxon>rosids</taxon>
        <taxon>malvids</taxon>
        <taxon>Myrtales</taxon>
        <taxon>Lythraceae</taxon>
        <taxon>Punica</taxon>
    </lineage>
</organism>
<evidence type="ECO:0000313" key="2">
    <source>
        <dbReference type="EMBL" id="OWM77166.1"/>
    </source>
</evidence>
<evidence type="ECO:0000259" key="1">
    <source>
        <dbReference type="Pfam" id="PF24758"/>
    </source>
</evidence>
<sequence length="96" mass="10294">MRTFSLSCKADGAEAHIKELITSAVTCGVQNLSLFLPKATLPSSIFTCSTLEKLRVQSGYFLKQPSSMCLSKLQVLTLSGVAFEDSDGEVVCQSVT</sequence>
<comment type="caution">
    <text evidence="2">The sequence shown here is derived from an EMBL/GenBank/DDBJ whole genome shotgun (WGS) entry which is preliminary data.</text>
</comment>
<gene>
    <name evidence="2" type="ORF">CDL15_Pgr017700</name>
</gene>
<proteinExistence type="predicted"/>
<protein>
    <recommendedName>
        <fullName evidence="1">F-box/LRR-repeat protein 15/At3g58940/PEG3-like LRR domain-containing protein</fullName>
    </recommendedName>
</protein>
<name>A0A218WX92_PUNGR</name>
<dbReference type="InterPro" id="IPR055411">
    <property type="entry name" value="LRR_FXL15/At3g58940/PEG3-like"/>
</dbReference>
<dbReference type="EMBL" id="MTKT01002718">
    <property type="protein sequence ID" value="OWM77166.1"/>
    <property type="molecule type" value="Genomic_DNA"/>
</dbReference>
<dbReference type="Proteomes" id="UP000197138">
    <property type="component" value="Unassembled WGS sequence"/>
</dbReference>
<dbReference type="AlphaFoldDB" id="A0A218WX92"/>
<dbReference type="Pfam" id="PF24758">
    <property type="entry name" value="LRR_At5g56370"/>
    <property type="match status" value="1"/>
</dbReference>
<evidence type="ECO:0000313" key="3">
    <source>
        <dbReference type="Proteomes" id="UP000197138"/>
    </source>
</evidence>
<accession>A0A218WX92</accession>
<feature type="domain" description="F-box/LRR-repeat protein 15/At3g58940/PEG3-like LRR" evidence="1">
    <location>
        <begin position="19"/>
        <end position="87"/>
    </location>
</feature>